<dbReference type="OrthoDB" id="10011777at2759"/>
<dbReference type="Pfam" id="PF03992">
    <property type="entry name" value="ABM"/>
    <property type="match status" value="1"/>
</dbReference>
<dbReference type="Gene3D" id="3.30.70.100">
    <property type="match status" value="1"/>
</dbReference>
<dbReference type="InterPro" id="IPR007138">
    <property type="entry name" value="ABM_dom"/>
</dbReference>
<evidence type="ECO:0000313" key="2">
    <source>
        <dbReference type="EMBL" id="KMM66133.1"/>
    </source>
</evidence>
<evidence type="ECO:0000313" key="3">
    <source>
        <dbReference type="Proteomes" id="UP000054567"/>
    </source>
</evidence>
<feature type="domain" description="ABM" evidence="1">
    <location>
        <begin position="6"/>
        <end position="97"/>
    </location>
</feature>
<dbReference type="SUPFAM" id="SSF54909">
    <property type="entry name" value="Dimeric alpha+beta barrel"/>
    <property type="match status" value="1"/>
</dbReference>
<protein>
    <recommendedName>
        <fullName evidence="1">ABM domain-containing protein</fullName>
    </recommendedName>
</protein>
<accession>A0A0J6F7L1</accession>
<dbReference type="PANTHER" id="PTHR40624">
    <property type="entry name" value="BIOSYNTHESIS MONOOXYGENASE, PUTATIVE (AFU_ORTHOLOGUE AFUA_1G12025)-RELATED"/>
    <property type="match status" value="1"/>
</dbReference>
<dbReference type="EMBL" id="DS268109">
    <property type="protein sequence ID" value="KMM66133.1"/>
    <property type="molecule type" value="Genomic_DNA"/>
</dbReference>
<sequence length="108" mass="11801">MASKEIHVVATFKAKADKIDEVAKILEQSAASIHEKEPNTLRFYVVRPKKGNELIVVEKYKDAAALKAHGGTEYFKAMVAKVTPLLAAPTDLKLCSFVGGFEGRPSKL</sequence>
<dbReference type="InterPro" id="IPR011008">
    <property type="entry name" value="Dimeric_a/b-barrel"/>
</dbReference>
<dbReference type="VEuPathDB" id="FungiDB:CPAG_02473"/>
<proteinExistence type="predicted"/>
<gene>
    <name evidence="2" type="ORF">CPAG_02473</name>
</gene>
<evidence type="ECO:0000259" key="1">
    <source>
        <dbReference type="PROSITE" id="PS51725"/>
    </source>
</evidence>
<name>A0A0J6F7L1_COCPO</name>
<dbReference type="AlphaFoldDB" id="A0A0J6F7L1"/>
<dbReference type="Proteomes" id="UP000054567">
    <property type="component" value="Unassembled WGS sequence"/>
</dbReference>
<reference evidence="2 3" key="1">
    <citation type="submission" date="2007-06" db="EMBL/GenBank/DDBJ databases">
        <title>The Genome Sequence of Coccidioides posadasii RMSCC_3488.</title>
        <authorList>
            <consortium name="Coccidioides Genome Resources Consortium"/>
            <consortium name="The Broad Institute Genome Sequencing Platform"/>
            <person name="Henn M.R."/>
            <person name="Sykes S."/>
            <person name="Young S."/>
            <person name="Jaffe D."/>
            <person name="Berlin A."/>
            <person name="Alvarez P."/>
            <person name="Butler J."/>
            <person name="Gnerre S."/>
            <person name="Grabherr M."/>
            <person name="Mauceli E."/>
            <person name="Brockman W."/>
            <person name="Kodira C."/>
            <person name="Alvarado L."/>
            <person name="Zeng Q."/>
            <person name="Crawford M."/>
            <person name="Antoine C."/>
            <person name="Devon K."/>
            <person name="Galgiani J."/>
            <person name="Orsborn K."/>
            <person name="Lewis M.L."/>
            <person name="Nusbaum C."/>
            <person name="Galagan J."/>
            <person name="Birren B."/>
        </authorList>
    </citation>
    <scope>NUCLEOTIDE SEQUENCE [LARGE SCALE GENOMIC DNA]</scope>
    <source>
        <strain evidence="2 3">RMSCC 3488</strain>
    </source>
</reference>
<dbReference type="PANTHER" id="PTHR40624:SF1">
    <property type="entry name" value="BIOSYNTHESIS MONOOXYGENASE, PUTATIVE (AFU_ORTHOLOGUE AFUA_1G12025)-RELATED"/>
    <property type="match status" value="1"/>
</dbReference>
<dbReference type="PROSITE" id="PS51725">
    <property type="entry name" value="ABM"/>
    <property type="match status" value="1"/>
</dbReference>
<organism evidence="2 3">
    <name type="scientific">Coccidioides posadasii RMSCC 3488</name>
    <dbReference type="NCBI Taxonomy" id="454284"/>
    <lineage>
        <taxon>Eukaryota</taxon>
        <taxon>Fungi</taxon>
        <taxon>Dikarya</taxon>
        <taxon>Ascomycota</taxon>
        <taxon>Pezizomycotina</taxon>
        <taxon>Eurotiomycetes</taxon>
        <taxon>Eurotiomycetidae</taxon>
        <taxon>Onygenales</taxon>
        <taxon>Onygenaceae</taxon>
        <taxon>Coccidioides</taxon>
    </lineage>
</organism>
<reference evidence="3" key="3">
    <citation type="journal article" date="2010" name="Genome Res.">
        <title>Population genomic sequencing of Coccidioides fungi reveals recent hybridization and transposon control.</title>
        <authorList>
            <person name="Neafsey D.E."/>
            <person name="Barker B.M."/>
            <person name="Sharpton T.J."/>
            <person name="Stajich J.E."/>
            <person name="Park D.J."/>
            <person name="Whiston E."/>
            <person name="Hung C.-Y."/>
            <person name="McMahan C."/>
            <person name="White J."/>
            <person name="Sykes S."/>
            <person name="Heiman D."/>
            <person name="Young S."/>
            <person name="Zeng Q."/>
            <person name="Abouelleil A."/>
            <person name="Aftuck L."/>
            <person name="Bessette D."/>
            <person name="Brown A."/>
            <person name="FitzGerald M."/>
            <person name="Lui A."/>
            <person name="Macdonald J.P."/>
            <person name="Priest M."/>
            <person name="Orbach M.J."/>
            <person name="Galgiani J.N."/>
            <person name="Kirkland T.N."/>
            <person name="Cole G.T."/>
            <person name="Birren B.W."/>
            <person name="Henn M.R."/>
            <person name="Taylor J.W."/>
            <person name="Rounsley S.D."/>
        </authorList>
    </citation>
    <scope>NUCLEOTIDE SEQUENCE [LARGE SCALE GENOMIC DNA]</scope>
    <source>
        <strain evidence="3">RMSCC 3488</strain>
    </source>
</reference>
<reference evidence="3" key="2">
    <citation type="journal article" date="2009" name="Genome Res.">
        <title>Comparative genomic analyses of the human fungal pathogens Coccidioides and their relatives.</title>
        <authorList>
            <person name="Sharpton T.J."/>
            <person name="Stajich J.E."/>
            <person name="Rounsley S.D."/>
            <person name="Gardner M.J."/>
            <person name="Wortman J.R."/>
            <person name="Jordar V.S."/>
            <person name="Maiti R."/>
            <person name="Kodira C.D."/>
            <person name="Neafsey D.E."/>
            <person name="Zeng Q."/>
            <person name="Hung C.-Y."/>
            <person name="McMahan C."/>
            <person name="Muszewska A."/>
            <person name="Grynberg M."/>
            <person name="Mandel M.A."/>
            <person name="Kellner E.M."/>
            <person name="Barker B.M."/>
            <person name="Galgiani J.N."/>
            <person name="Orbach M.J."/>
            <person name="Kirkland T.N."/>
            <person name="Cole G.T."/>
            <person name="Henn M.R."/>
            <person name="Birren B.W."/>
            <person name="Taylor J.W."/>
        </authorList>
    </citation>
    <scope>NUCLEOTIDE SEQUENCE [LARGE SCALE GENOMIC DNA]</scope>
    <source>
        <strain evidence="3">RMSCC 3488</strain>
    </source>
</reference>